<dbReference type="GO" id="GO:0016740">
    <property type="term" value="F:transferase activity"/>
    <property type="evidence" value="ECO:0007669"/>
    <property type="project" value="UniProtKB-KW"/>
</dbReference>
<dbReference type="STRING" id="1397108.IMCC12053_1496"/>
<evidence type="ECO:0000313" key="2">
    <source>
        <dbReference type="EMBL" id="ALI55443.1"/>
    </source>
</evidence>
<evidence type="ECO:0000313" key="3">
    <source>
        <dbReference type="Proteomes" id="UP000064920"/>
    </source>
</evidence>
<dbReference type="KEGG" id="cmar:IMCC12053_1496"/>
<keyword evidence="2" id="KW-0808">Transferase</keyword>
<reference evidence="2 3" key="1">
    <citation type="submission" date="2015-05" db="EMBL/GenBank/DDBJ databases">
        <authorList>
            <person name="Wang D.B."/>
            <person name="Wang M."/>
        </authorList>
    </citation>
    <scope>NUCLEOTIDE SEQUENCE [LARGE SCALE GENOMIC DNA]</scope>
    <source>
        <strain evidence="2 3">IMCC 12053</strain>
    </source>
</reference>
<feature type="domain" description="Glycosyl transferase family 25" evidence="1">
    <location>
        <begin position="11"/>
        <end position="97"/>
    </location>
</feature>
<dbReference type="RefSeq" id="WP_062217364.1">
    <property type="nucleotide sequence ID" value="NZ_CP012023.1"/>
</dbReference>
<sequence length="239" mass="26261">MAPHPLAQLDAVYVINLDSRPDRLRAMEAELARIGLSFASMNVIRHAAYRPQSQGSFPSRGARGCFISHLTALKAAHGAGHKQVLILEDDALITRRLCRGGATLSAQLDAADWDMCYLGFRLMSESTSSIQGWCDVSPETDITCAHAIVWRSGAIARAIPYLDAMLGREAGDPLGGPMHVDGAHNWLRRAHPDLIARRSAKQLVTQRASDSDIAAQTRYRSSTFIGLLRRLKDFTARWA</sequence>
<dbReference type="Pfam" id="PF01755">
    <property type="entry name" value="Glyco_transf_25"/>
    <property type="match status" value="1"/>
</dbReference>
<dbReference type="InterPro" id="IPR002654">
    <property type="entry name" value="Glyco_trans_25"/>
</dbReference>
<name>A0A0P0AA07_9RHOB</name>
<gene>
    <name evidence="2" type="ORF">IMCC12053_1496</name>
</gene>
<evidence type="ECO:0000259" key="1">
    <source>
        <dbReference type="Pfam" id="PF01755"/>
    </source>
</evidence>
<organism evidence="2 3">
    <name type="scientific">Celeribacter marinus</name>
    <dbReference type="NCBI Taxonomy" id="1397108"/>
    <lineage>
        <taxon>Bacteria</taxon>
        <taxon>Pseudomonadati</taxon>
        <taxon>Pseudomonadota</taxon>
        <taxon>Alphaproteobacteria</taxon>
        <taxon>Rhodobacterales</taxon>
        <taxon>Roseobacteraceae</taxon>
        <taxon>Celeribacter</taxon>
    </lineage>
</organism>
<proteinExistence type="predicted"/>
<accession>A0A0P0AA07</accession>
<dbReference type="AlphaFoldDB" id="A0A0P0AA07"/>
<keyword evidence="3" id="KW-1185">Reference proteome</keyword>
<dbReference type="Proteomes" id="UP000064920">
    <property type="component" value="Chromosome"/>
</dbReference>
<dbReference type="PATRIC" id="fig|1397108.4.peg.1531"/>
<protein>
    <submittedName>
        <fullName evidence="2">Glycosyl transferase, family 25</fullName>
    </submittedName>
</protein>
<dbReference type="EMBL" id="CP012023">
    <property type="protein sequence ID" value="ALI55443.1"/>
    <property type="molecule type" value="Genomic_DNA"/>
</dbReference>